<comment type="caution">
    <text evidence="14">The sequence shown here is derived from an EMBL/GenBank/DDBJ whole genome shotgun (WGS) entry which is preliminary data.</text>
</comment>
<dbReference type="GO" id="GO:0003677">
    <property type="term" value="F:DNA binding"/>
    <property type="evidence" value="ECO:0007669"/>
    <property type="project" value="UniProtKB-UniRule"/>
</dbReference>
<evidence type="ECO:0000259" key="13">
    <source>
        <dbReference type="PROSITE" id="PS51199"/>
    </source>
</evidence>
<gene>
    <name evidence="14" type="primary">dnaB</name>
    <name evidence="14" type="ORF">KHA99_09595</name>
</gene>
<dbReference type="PANTHER" id="PTHR30153">
    <property type="entry name" value="REPLICATIVE DNA HELICASE DNAB"/>
    <property type="match status" value="1"/>
</dbReference>
<dbReference type="InterPro" id="IPR036185">
    <property type="entry name" value="DNA_heli_DnaB-like_N_sf"/>
</dbReference>
<dbReference type="RefSeq" id="WP_213117233.1">
    <property type="nucleotide sequence ID" value="NZ_JAGYPF010000002.1"/>
</dbReference>
<organism evidence="14 15">
    <name type="scientific">Neobacillus rhizophilus</name>
    <dbReference type="NCBI Taxonomy" id="2833579"/>
    <lineage>
        <taxon>Bacteria</taxon>
        <taxon>Bacillati</taxon>
        <taxon>Bacillota</taxon>
        <taxon>Bacilli</taxon>
        <taxon>Bacillales</taxon>
        <taxon>Bacillaceae</taxon>
        <taxon>Neobacillus</taxon>
    </lineage>
</organism>
<dbReference type="InterPro" id="IPR007693">
    <property type="entry name" value="DNA_helicase_DnaB-like_N"/>
</dbReference>
<dbReference type="AlphaFoldDB" id="A0A942YV73"/>
<comment type="catalytic activity">
    <reaction evidence="10 12">
        <text>ATP + H2O = ADP + phosphate + H(+)</text>
        <dbReference type="Rhea" id="RHEA:13065"/>
        <dbReference type="ChEBI" id="CHEBI:15377"/>
        <dbReference type="ChEBI" id="CHEBI:15378"/>
        <dbReference type="ChEBI" id="CHEBI:30616"/>
        <dbReference type="ChEBI" id="CHEBI:43474"/>
        <dbReference type="ChEBI" id="CHEBI:456216"/>
        <dbReference type="EC" id="5.6.2.3"/>
    </reaction>
</comment>
<evidence type="ECO:0000256" key="7">
    <source>
        <dbReference type="ARBA" id="ARBA00022840"/>
    </source>
</evidence>
<dbReference type="PANTHER" id="PTHR30153:SF2">
    <property type="entry name" value="REPLICATIVE DNA HELICASE"/>
    <property type="match status" value="1"/>
</dbReference>
<dbReference type="GO" id="GO:0006269">
    <property type="term" value="P:DNA replication, synthesis of primer"/>
    <property type="evidence" value="ECO:0007669"/>
    <property type="project" value="UniProtKB-UniRule"/>
</dbReference>
<proteinExistence type="inferred from homology"/>
<dbReference type="GO" id="GO:0005524">
    <property type="term" value="F:ATP binding"/>
    <property type="evidence" value="ECO:0007669"/>
    <property type="project" value="UniProtKB-UniRule"/>
</dbReference>
<keyword evidence="8 12" id="KW-0238">DNA-binding</keyword>
<dbReference type="InterPro" id="IPR016136">
    <property type="entry name" value="DNA_helicase_N/primase_C"/>
</dbReference>
<keyword evidence="15" id="KW-1185">Reference proteome</keyword>
<dbReference type="Pfam" id="PF03796">
    <property type="entry name" value="DnaB_C"/>
    <property type="match status" value="1"/>
</dbReference>
<feature type="domain" description="SF4 helicase" evidence="13">
    <location>
        <begin position="172"/>
        <end position="439"/>
    </location>
</feature>
<dbReference type="Gene3D" id="1.10.860.10">
    <property type="entry name" value="DNAb Helicase, Chain A"/>
    <property type="match status" value="1"/>
</dbReference>
<keyword evidence="2 12" id="KW-0639">Primosome</keyword>
<keyword evidence="4 12" id="KW-0547">Nucleotide-binding</keyword>
<dbReference type="GO" id="GO:0016787">
    <property type="term" value="F:hydrolase activity"/>
    <property type="evidence" value="ECO:0007669"/>
    <property type="project" value="UniProtKB-KW"/>
</dbReference>
<dbReference type="GO" id="GO:0043139">
    <property type="term" value="F:5'-3' DNA helicase activity"/>
    <property type="evidence" value="ECO:0007669"/>
    <property type="project" value="UniProtKB-EC"/>
</dbReference>
<comment type="function">
    <text evidence="12">The main replicative DNA helicase, it participates in initiation and elongation during chromosome replication. Travels ahead of the DNA replisome, separating dsDNA into templates for DNA synthesis. A processive ATP-dependent 5'-3' DNA helicase it has DNA-dependent ATPase activity.</text>
</comment>
<keyword evidence="9" id="KW-0413">Isomerase</keyword>
<keyword evidence="6 12" id="KW-0347">Helicase</keyword>
<evidence type="ECO:0000256" key="9">
    <source>
        <dbReference type="ARBA" id="ARBA00023235"/>
    </source>
</evidence>
<evidence type="ECO:0000256" key="12">
    <source>
        <dbReference type="RuleBase" id="RU362085"/>
    </source>
</evidence>
<dbReference type="Proteomes" id="UP000679749">
    <property type="component" value="Unassembled WGS sequence"/>
</dbReference>
<dbReference type="NCBIfam" id="TIGR00665">
    <property type="entry name" value="DnaB"/>
    <property type="match status" value="1"/>
</dbReference>
<evidence type="ECO:0000313" key="14">
    <source>
        <dbReference type="EMBL" id="MBS4212700.1"/>
    </source>
</evidence>
<evidence type="ECO:0000256" key="6">
    <source>
        <dbReference type="ARBA" id="ARBA00022806"/>
    </source>
</evidence>
<dbReference type="GO" id="GO:1990077">
    <property type="term" value="C:primosome complex"/>
    <property type="evidence" value="ECO:0007669"/>
    <property type="project" value="UniProtKB-UniRule"/>
</dbReference>
<keyword evidence="7 12" id="KW-0067">ATP-binding</keyword>
<dbReference type="SUPFAM" id="SSF52540">
    <property type="entry name" value="P-loop containing nucleoside triphosphate hydrolases"/>
    <property type="match status" value="1"/>
</dbReference>
<protein>
    <recommendedName>
        <fullName evidence="11 12">Replicative DNA helicase</fullName>
        <ecNumber evidence="11 12">5.6.2.3</ecNumber>
    </recommendedName>
</protein>
<evidence type="ECO:0000256" key="4">
    <source>
        <dbReference type="ARBA" id="ARBA00022741"/>
    </source>
</evidence>
<sequence length="439" mass="49870">MINQTQTQEPSCFSQEVEEAFVGALFLDSGLVKEAAILPEQLYFPQLRMIYSAIRSLDEKGKPIDYVSMIDELGIDNLQWIGGVSYLNRLAGSVPTTANFPFYQQSVKEYAQKRKTIHIASRLIEQANGKDIRKTIHTGIQELMAIDDQLTDEDTGSITPSLVDLFMDCEKDLGEIVGIPSGFPHLDLLTGGFQESDLVIIGARPSMGKTAFALSVALHAAKQDISLIFSLEMSKKQLLKRMAGFTGLIDSRKMKNPKKEFQEEDWQHFTDTIGALSKLNLHIFDKAGMDIPYIWSKVRKARREYDQERRILVVIDYLQLIEGDRSFRQNRQAEINEISRALKTMARELNVTVIALSQLSRGVESRHDKHPVLSDLRESGQIEQDADLIAFLYRDDYYTKDSPYRNKIEVILAKHRNGPTGTIELGFQREYGLFTHLET</sequence>
<reference evidence="14" key="1">
    <citation type="submission" date="2021-05" db="EMBL/GenBank/DDBJ databases">
        <title>Novel Bacillus species.</title>
        <authorList>
            <person name="Liu G."/>
        </authorList>
    </citation>
    <scope>NUCLEOTIDE SEQUENCE</scope>
    <source>
        <strain evidence="14">FJAT-49825</strain>
    </source>
</reference>
<evidence type="ECO:0000256" key="2">
    <source>
        <dbReference type="ARBA" id="ARBA00022515"/>
    </source>
</evidence>
<evidence type="ECO:0000256" key="11">
    <source>
        <dbReference type="NCBIfam" id="TIGR00665"/>
    </source>
</evidence>
<dbReference type="GO" id="GO:0005829">
    <property type="term" value="C:cytosol"/>
    <property type="evidence" value="ECO:0007669"/>
    <property type="project" value="TreeGrafter"/>
</dbReference>
<name>A0A942YV73_9BACI</name>
<keyword evidence="3 12" id="KW-0235">DNA replication</keyword>
<evidence type="ECO:0000256" key="10">
    <source>
        <dbReference type="ARBA" id="ARBA00048954"/>
    </source>
</evidence>
<evidence type="ECO:0000256" key="1">
    <source>
        <dbReference type="ARBA" id="ARBA00008428"/>
    </source>
</evidence>
<evidence type="ECO:0000256" key="8">
    <source>
        <dbReference type="ARBA" id="ARBA00023125"/>
    </source>
</evidence>
<dbReference type="CDD" id="cd00984">
    <property type="entry name" value="DnaB_C"/>
    <property type="match status" value="1"/>
</dbReference>
<dbReference type="InterPro" id="IPR007694">
    <property type="entry name" value="DNA_helicase_DnaB-like_C"/>
</dbReference>
<dbReference type="Gene3D" id="3.40.50.300">
    <property type="entry name" value="P-loop containing nucleotide triphosphate hydrolases"/>
    <property type="match status" value="1"/>
</dbReference>
<evidence type="ECO:0000256" key="3">
    <source>
        <dbReference type="ARBA" id="ARBA00022705"/>
    </source>
</evidence>
<dbReference type="Pfam" id="PF00772">
    <property type="entry name" value="DnaB"/>
    <property type="match status" value="1"/>
</dbReference>
<comment type="similarity">
    <text evidence="1 12">Belongs to the helicase family. DnaB subfamily.</text>
</comment>
<dbReference type="InterPro" id="IPR027417">
    <property type="entry name" value="P-loop_NTPase"/>
</dbReference>
<dbReference type="EC" id="5.6.2.3" evidence="11 12"/>
<accession>A0A942YV73</accession>
<keyword evidence="5 12" id="KW-0378">Hydrolase</keyword>
<dbReference type="SUPFAM" id="SSF48024">
    <property type="entry name" value="N-terminal domain of DnaB helicase"/>
    <property type="match status" value="1"/>
</dbReference>
<dbReference type="EMBL" id="JAGYPF010000002">
    <property type="protein sequence ID" value="MBS4212700.1"/>
    <property type="molecule type" value="Genomic_DNA"/>
</dbReference>
<evidence type="ECO:0000313" key="15">
    <source>
        <dbReference type="Proteomes" id="UP000679749"/>
    </source>
</evidence>
<dbReference type="PROSITE" id="PS51199">
    <property type="entry name" value="SF4_HELICASE"/>
    <property type="match status" value="1"/>
</dbReference>
<dbReference type="InterPro" id="IPR007692">
    <property type="entry name" value="DNA_helicase_DnaB"/>
</dbReference>
<evidence type="ECO:0000256" key="5">
    <source>
        <dbReference type="ARBA" id="ARBA00022801"/>
    </source>
</evidence>